<feature type="non-terminal residue" evidence="2">
    <location>
        <position position="1"/>
    </location>
</feature>
<protein>
    <submittedName>
        <fullName evidence="2">Uncharacterized protein</fullName>
    </submittedName>
</protein>
<evidence type="ECO:0000313" key="3">
    <source>
        <dbReference type="Proteomes" id="UP000265520"/>
    </source>
</evidence>
<sequence>IGDISFCPPEKWRRLTTREKESDDSPFKSVASVKTVAKGQLQRLGKRRNKPRR</sequence>
<dbReference type="Proteomes" id="UP000265520">
    <property type="component" value="Unassembled WGS sequence"/>
</dbReference>
<name>A0A392VRI3_9FABA</name>
<reference evidence="2 3" key="1">
    <citation type="journal article" date="2018" name="Front. Plant Sci.">
        <title>Red Clover (Trifolium pratense) and Zigzag Clover (T. medium) - A Picture of Genomic Similarities and Differences.</title>
        <authorList>
            <person name="Dluhosova J."/>
            <person name="Istvanek J."/>
            <person name="Nedelnik J."/>
            <person name="Repkova J."/>
        </authorList>
    </citation>
    <scope>NUCLEOTIDE SEQUENCE [LARGE SCALE GENOMIC DNA]</scope>
    <source>
        <strain evidence="3">cv. 10/8</strain>
        <tissue evidence="2">Leaf</tissue>
    </source>
</reference>
<dbReference type="EMBL" id="LXQA011234414">
    <property type="protein sequence ID" value="MCI90072.1"/>
    <property type="molecule type" value="Genomic_DNA"/>
</dbReference>
<feature type="compositionally biased region" description="Basic residues" evidence="1">
    <location>
        <begin position="44"/>
        <end position="53"/>
    </location>
</feature>
<accession>A0A392VRI3</accession>
<dbReference type="AlphaFoldDB" id="A0A392VRI3"/>
<keyword evidence="3" id="KW-1185">Reference proteome</keyword>
<feature type="compositionally biased region" description="Basic and acidic residues" evidence="1">
    <location>
        <begin position="10"/>
        <end position="26"/>
    </location>
</feature>
<proteinExistence type="predicted"/>
<organism evidence="2 3">
    <name type="scientific">Trifolium medium</name>
    <dbReference type="NCBI Taxonomy" id="97028"/>
    <lineage>
        <taxon>Eukaryota</taxon>
        <taxon>Viridiplantae</taxon>
        <taxon>Streptophyta</taxon>
        <taxon>Embryophyta</taxon>
        <taxon>Tracheophyta</taxon>
        <taxon>Spermatophyta</taxon>
        <taxon>Magnoliopsida</taxon>
        <taxon>eudicotyledons</taxon>
        <taxon>Gunneridae</taxon>
        <taxon>Pentapetalae</taxon>
        <taxon>rosids</taxon>
        <taxon>fabids</taxon>
        <taxon>Fabales</taxon>
        <taxon>Fabaceae</taxon>
        <taxon>Papilionoideae</taxon>
        <taxon>50 kb inversion clade</taxon>
        <taxon>NPAAA clade</taxon>
        <taxon>Hologalegina</taxon>
        <taxon>IRL clade</taxon>
        <taxon>Trifolieae</taxon>
        <taxon>Trifolium</taxon>
    </lineage>
</organism>
<comment type="caution">
    <text evidence="2">The sequence shown here is derived from an EMBL/GenBank/DDBJ whole genome shotgun (WGS) entry which is preliminary data.</text>
</comment>
<evidence type="ECO:0000313" key="2">
    <source>
        <dbReference type="EMBL" id="MCI90072.1"/>
    </source>
</evidence>
<feature type="region of interest" description="Disordered" evidence="1">
    <location>
        <begin position="1"/>
        <end position="53"/>
    </location>
</feature>
<evidence type="ECO:0000256" key="1">
    <source>
        <dbReference type="SAM" id="MobiDB-lite"/>
    </source>
</evidence>